<dbReference type="Proteomes" id="UP000255169">
    <property type="component" value="Unassembled WGS sequence"/>
</dbReference>
<sequence>MRQKSVYETRVYSLIGDLAQLAKVSKRPLTAEVNRVIGQHDIKNLWDYFVQNAAVIDRRFSQETAPLDAHIKCIAETDPTGQTFRYSYDTLSVKHLTDVSLINVLVLQEQFQDIKEHFKKIRLLMGYLRHEYRTGTFTRHLSRADIVSIAELLPARDQWGTANFTAAKTLISTTYDLSGKELSLAFTIIQKNRDTARMIGLPVTVPGLSVADFIELNDIWKTAWDRNVLDKKLRDYIYASSLSGPELMSDELNFLNSAQKDLGQAGQLFNQWATPEKLAGITALQHSGGDLFCEEHDHRFACHLKEMNVAANIGGAIWQAEIDGIWASSVSRPYYPAQTVEKLKRAGFTQEAATVADHLFA</sequence>
<organism evidence="1 2">
    <name type="scientific">Yersinia ruckeri</name>
    <dbReference type="NCBI Taxonomy" id="29486"/>
    <lineage>
        <taxon>Bacteria</taxon>
        <taxon>Pseudomonadati</taxon>
        <taxon>Pseudomonadota</taxon>
        <taxon>Gammaproteobacteria</taxon>
        <taxon>Enterobacterales</taxon>
        <taxon>Yersiniaceae</taxon>
        <taxon>Yersinia</taxon>
    </lineage>
</organism>
<reference evidence="1 2" key="1">
    <citation type="submission" date="2018-06" db="EMBL/GenBank/DDBJ databases">
        <authorList>
            <consortium name="Pathogen Informatics"/>
            <person name="Doyle S."/>
        </authorList>
    </citation>
    <scope>NUCLEOTIDE SEQUENCE [LARGE SCALE GENOMIC DNA]</scope>
    <source>
        <strain evidence="1 2">NCTC10476</strain>
    </source>
</reference>
<protein>
    <submittedName>
        <fullName evidence="1">Uncharacterized protein</fullName>
    </submittedName>
</protein>
<name>A0A0A8VCU8_YERRU</name>
<accession>A0A0A8VCU8</accession>
<dbReference type="RefSeq" id="WP_038251900.1">
    <property type="nucleotide sequence ID" value="NZ_CCYO01000042.1"/>
</dbReference>
<keyword evidence="2" id="KW-1185">Reference proteome</keyword>
<dbReference type="EMBL" id="UHJG01000003">
    <property type="protein sequence ID" value="SUQ37456.1"/>
    <property type="molecule type" value="Genomic_DNA"/>
</dbReference>
<dbReference type="GeneID" id="66881278"/>
<dbReference type="OrthoDB" id="9181631at2"/>
<dbReference type="AlphaFoldDB" id="A0A0A8VCU8"/>
<gene>
    <name evidence="1" type="ORF">NCTC10476_03584</name>
</gene>
<evidence type="ECO:0000313" key="2">
    <source>
        <dbReference type="Proteomes" id="UP000255169"/>
    </source>
</evidence>
<evidence type="ECO:0000313" key="1">
    <source>
        <dbReference type="EMBL" id="SUQ37456.1"/>
    </source>
</evidence>
<proteinExistence type="predicted"/>